<evidence type="ECO:0000256" key="3">
    <source>
        <dbReference type="ARBA" id="ARBA00022840"/>
    </source>
</evidence>
<evidence type="ECO:0000313" key="6">
    <source>
        <dbReference type="EMBL" id="MCV3754243.1"/>
    </source>
</evidence>
<evidence type="ECO:0000256" key="1">
    <source>
        <dbReference type="ARBA" id="ARBA00022448"/>
    </source>
</evidence>
<evidence type="ECO:0000256" key="2">
    <source>
        <dbReference type="ARBA" id="ARBA00022741"/>
    </source>
</evidence>
<dbReference type="SMART" id="SM00382">
    <property type="entry name" value="AAA"/>
    <property type="match status" value="1"/>
</dbReference>
<organism evidence="6 7">
    <name type="scientific">Ureaplasma zalophigenitalium</name>
    <dbReference type="NCBI Taxonomy" id="907723"/>
    <lineage>
        <taxon>Bacteria</taxon>
        <taxon>Bacillati</taxon>
        <taxon>Mycoplasmatota</taxon>
        <taxon>Mycoplasmoidales</taxon>
        <taxon>Mycoplasmoidaceae</taxon>
        <taxon>Ureaplasma</taxon>
    </lineage>
</organism>
<evidence type="ECO:0000313" key="7">
    <source>
        <dbReference type="Proteomes" id="UP001207252"/>
    </source>
</evidence>
<dbReference type="PROSITE" id="PS00211">
    <property type="entry name" value="ABC_TRANSPORTER_1"/>
    <property type="match status" value="1"/>
</dbReference>
<evidence type="ECO:0000259" key="5">
    <source>
        <dbReference type="PROSITE" id="PS50893"/>
    </source>
</evidence>
<keyword evidence="3 6" id="KW-0067">ATP-binding</keyword>
<dbReference type="InterPro" id="IPR003439">
    <property type="entry name" value="ABC_transporter-like_ATP-bd"/>
</dbReference>
<dbReference type="PROSITE" id="PS50893">
    <property type="entry name" value="ABC_TRANSPORTER_2"/>
    <property type="match status" value="1"/>
</dbReference>
<dbReference type="InterPro" id="IPR005670">
    <property type="entry name" value="PstB-like"/>
</dbReference>
<feature type="domain" description="ABC transporter" evidence="5">
    <location>
        <begin position="49"/>
        <end position="298"/>
    </location>
</feature>
<dbReference type="CDD" id="cd03260">
    <property type="entry name" value="ABC_PstB_phosphate_transporter"/>
    <property type="match status" value="1"/>
</dbReference>
<accession>A0ABT3BPX0</accession>
<keyword evidence="7" id="KW-1185">Reference proteome</keyword>
<dbReference type="Pfam" id="PF00005">
    <property type="entry name" value="ABC_tran"/>
    <property type="match status" value="1"/>
</dbReference>
<reference evidence="6 7" key="1">
    <citation type="journal article" date="2020" name="Int. J. Syst. Evol. Microbiol.">
        <title>Ureaplasma miroungigenitalium sp. nov. isolated from northern elephant seals (Mirounga angustirostris) and Ureaplasma zalophigenitalium sp. nov. isolated from California sea lions (Zalophus californianus).</title>
        <authorList>
            <person name="Volokhov D.V."/>
            <person name="Gulland F.M."/>
            <person name="Gao Y."/>
            <person name="Chizhikov V.E."/>
        </authorList>
    </citation>
    <scope>NUCLEOTIDE SEQUENCE [LARGE SCALE GENOMIC DNA]</scope>
    <source>
        <strain evidence="6 7">CSL7644-GEN</strain>
    </source>
</reference>
<dbReference type="PANTHER" id="PTHR43423">
    <property type="entry name" value="ABC TRANSPORTER I FAMILY MEMBER 17"/>
    <property type="match status" value="1"/>
</dbReference>
<evidence type="ECO:0000256" key="4">
    <source>
        <dbReference type="ARBA" id="ARBA00023136"/>
    </source>
</evidence>
<dbReference type="InterPro" id="IPR017871">
    <property type="entry name" value="ABC_transporter-like_CS"/>
</dbReference>
<name>A0ABT3BPX0_9BACT</name>
<dbReference type="Gene3D" id="3.40.50.300">
    <property type="entry name" value="P-loop containing nucleotide triphosphate hydrolases"/>
    <property type="match status" value="1"/>
</dbReference>
<comment type="caution">
    <text evidence="6">The sequence shown here is derived from an EMBL/GenBank/DDBJ whole genome shotgun (WGS) entry which is preliminary data.</text>
</comment>
<proteinExistence type="predicted"/>
<dbReference type="GO" id="GO:0005524">
    <property type="term" value="F:ATP binding"/>
    <property type="evidence" value="ECO:0007669"/>
    <property type="project" value="UniProtKB-KW"/>
</dbReference>
<dbReference type="InterPro" id="IPR027417">
    <property type="entry name" value="P-loop_NTPase"/>
</dbReference>
<keyword evidence="1" id="KW-0813">Transport</keyword>
<dbReference type="Proteomes" id="UP001207252">
    <property type="component" value="Unassembled WGS sequence"/>
</dbReference>
<dbReference type="EMBL" id="JAOXHJ010000006">
    <property type="protein sequence ID" value="MCV3754243.1"/>
    <property type="molecule type" value="Genomic_DNA"/>
</dbReference>
<dbReference type="InterPro" id="IPR003593">
    <property type="entry name" value="AAA+_ATPase"/>
</dbReference>
<dbReference type="NCBIfam" id="TIGR00972">
    <property type="entry name" value="3a0107s01c2"/>
    <property type="match status" value="1"/>
</dbReference>
<keyword evidence="4" id="KW-0472">Membrane</keyword>
<protein>
    <submittedName>
        <fullName evidence="6">Phosphate ABC transporter ATP-binding protein PstB</fullName>
    </submittedName>
</protein>
<keyword evidence="2" id="KW-0547">Nucleotide-binding</keyword>
<sequence length="303" mass="34859">MENIVIFLNEQNIFKRWWLYRQLSNDQKKALKEYQKNKKELINKNKENFNFDNVFEVENFNFWYQKGAKHALKDINVEIKRYKVTALIGPSGCGKSTFLRNLNQLNDLIDGTVYSGEIYFDGINTRSKKISTLELRTRVGMVFQKPTPFEKSIFENVAYGPRQNGINDYKTLQKIVEKALINASLYDEVKDILDKPGSALSGGQQQRLCIARAIALEPEVLLMDEPTSALDPIATANIEKLILELKQKYSIIIVTHSMAQAQRISDETIVFYQGSVIEQDKTRNIFTRPKNKKTKDYVSGKIG</sequence>
<gene>
    <name evidence="6" type="primary">pstB</name>
    <name evidence="6" type="ORF">OF365_02545</name>
</gene>
<dbReference type="SUPFAM" id="SSF52540">
    <property type="entry name" value="P-loop containing nucleoside triphosphate hydrolases"/>
    <property type="match status" value="1"/>
</dbReference>
<dbReference type="PANTHER" id="PTHR43423:SF1">
    <property type="entry name" value="ABC TRANSPORTER I FAMILY MEMBER 17"/>
    <property type="match status" value="1"/>
</dbReference>